<evidence type="ECO:0000313" key="3">
    <source>
        <dbReference type="EMBL" id="NRT17954.1"/>
    </source>
</evidence>
<dbReference type="Pfam" id="PF10988">
    <property type="entry name" value="DUF2807"/>
    <property type="match status" value="1"/>
</dbReference>
<feature type="domain" description="Putative auto-transporter adhesin head GIN" evidence="2">
    <location>
        <begin position="32"/>
        <end position="219"/>
    </location>
</feature>
<keyword evidence="4" id="KW-1185">Reference proteome</keyword>
<dbReference type="Gene3D" id="2.160.20.120">
    <property type="match status" value="1"/>
</dbReference>
<dbReference type="RefSeq" id="WP_173808728.1">
    <property type="nucleotide sequence ID" value="NZ_JABSNP010000003.1"/>
</dbReference>
<keyword evidence="1" id="KW-0732">Signal</keyword>
<feature type="signal peptide" evidence="1">
    <location>
        <begin position="1"/>
        <end position="20"/>
    </location>
</feature>
<dbReference type="Proteomes" id="UP000779507">
    <property type="component" value="Unassembled WGS sequence"/>
</dbReference>
<comment type="caution">
    <text evidence="3">The sequence shown here is derived from an EMBL/GenBank/DDBJ whole genome shotgun (WGS) entry which is preliminary data.</text>
</comment>
<feature type="chain" id="PRO_5045854342" description="Putative auto-transporter adhesin head GIN domain-containing protein" evidence="1">
    <location>
        <begin position="21"/>
        <end position="234"/>
    </location>
</feature>
<name>A0ABX2FLG6_9BACT</name>
<gene>
    <name evidence="3" type="ORF">HNP98_000765</name>
</gene>
<reference evidence="3 4" key="1">
    <citation type="submission" date="2020-05" db="EMBL/GenBank/DDBJ databases">
        <title>Genomic Encyclopedia of Type Strains, Phase IV (KMG-V): Genome sequencing to study the core and pangenomes of soil and plant-associated prokaryotes.</title>
        <authorList>
            <person name="Whitman W."/>
        </authorList>
    </citation>
    <scope>NUCLEOTIDE SEQUENCE [LARGE SCALE GENOMIC DNA]</scope>
    <source>
        <strain evidence="3 4">9A</strain>
    </source>
</reference>
<dbReference type="EMBL" id="JABSNP010000003">
    <property type="protein sequence ID" value="NRT17954.1"/>
    <property type="molecule type" value="Genomic_DNA"/>
</dbReference>
<protein>
    <recommendedName>
        <fullName evidence="2">Putative auto-transporter adhesin head GIN domain-containing protein</fullName>
    </recommendedName>
</protein>
<dbReference type="InterPro" id="IPR021255">
    <property type="entry name" value="DUF2807"/>
</dbReference>
<evidence type="ECO:0000256" key="1">
    <source>
        <dbReference type="SAM" id="SignalP"/>
    </source>
</evidence>
<accession>A0ABX2FLG6</accession>
<sequence>MKNFVLPALLSLGALVPVLAQTTDAQVRPVAAFHAVKVGTGIALDLTAGHDQRVAVSANTPELRDRIKTTVEDGVLNIRYETPDSDTRRNTSTQNLRVAVTADQLTALTAGSGAAVDAKGDYAAPTFQLDVSSGASLRADIATTDLTVRQGSGSVVTLKGKAPHLDIRTGSGSVFNGKDLQTDKCEAQASSGSTLKIAVREALVAEASSGASIKYQGSPTVTKHTGSGGSVRSM</sequence>
<evidence type="ECO:0000259" key="2">
    <source>
        <dbReference type="Pfam" id="PF10988"/>
    </source>
</evidence>
<proteinExistence type="predicted"/>
<organism evidence="3 4">
    <name type="scientific">Hymenobacter caeli</name>
    <dbReference type="NCBI Taxonomy" id="2735894"/>
    <lineage>
        <taxon>Bacteria</taxon>
        <taxon>Pseudomonadati</taxon>
        <taxon>Bacteroidota</taxon>
        <taxon>Cytophagia</taxon>
        <taxon>Cytophagales</taxon>
        <taxon>Hymenobacteraceae</taxon>
        <taxon>Hymenobacter</taxon>
    </lineage>
</organism>
<evidence type="ECO:0000313" key="4">
    <source>
        <dbReference type="Proteomes" id="UP000779507"/>
    </source>
</evidence>